<reference evidence="1 2" key="1">
    <citation type="submission" date="2019-12" db="EMBL/GenBank/DDBJ databases">
        <title>Novel species isolated from a subtropical stream in China.</title>
        <authorList>
            <person name="Lu H."/>
        </authorList>
    </citation>
    <scope>NUCLEOTIDE SEQUENCE [LARGE SCALE GENOMIC DNA]</scope>
    <source>
        <strain evidence="1 2">FT55W</strain>
    </source>
</reference>
<evidence type="ECO:0000313" key="1">
    <source>
        <dbReference type="EMBL" id="MYM70515.1"/>
    </source>
</evidence>
<proteinExistence type="predicted"/>
<gene>
    <name evidence="1" type="ORF">GTP45_27435</name>
</gene>
<accession>A0A7X4GVP0</accession>
<comment type="caution">
    <text evidence="1">The sequence shown here is derived from an EMBL/GenBank/DDBJ whole genome shotgun (WGS) entry which is preliminary data.</text>
</comment>
<sequence>MNDWTAVLKETREAIARYQRAGEALRGVVLAQAYVVVVEGLPLAFDIEDGEAINPRTADPHQATRFDLENAAHVARLVKNGNGTPGEVMHVRHAIVDAILEQEALLKTLEDHTPKASQ</sequence>
<name>A0A7X4GVP0_9BURK</name>
<evidence type="ECO:0000313" key="2">
    <source>
        <dbReference type="Proteomes" id="UP000450012"/>
    </source>
</evidence>
<organism evidence="1 2">
    <name type="scientific">Duganella rivi</name>
    <dbReference type="NCBI Taxonomy" id="2666083"/>
    <lineage>
        <taxon>Bacteria</taxon>
        <taxon>Pseudomonadati</taxon>
        <taxon>Pseudomonadota</taxon>
        <taxon>Betaproteobacteria</taxon>
        <taxon>Burkholderiales</taxon>
        <taxon>Oxalobacteraceae</taxon>
        <taxon>Telluria group</taxon>
        <taxon>Duganella</taxon>
    </lineage>
</organism>
<dbReference type="Proteomes" id="UP000450012">
    <property type="component" value="Unassembled WGS sequence"/>
</dbReference>
<protein>
    <submittedName>
        <fullName evidence="1">Uncharacterized protein</fullName>
    </submittedName>
</protein>
<dbReference type="AlphaFoldDB" id="A0A7X4GVP0"/>
<dbReference type="RefSeq" id="WP_161017017.1">
    <property type="nucleotide sequence ID" value="NZ_WWCK01000011.1"/>
</dbReference>
<keyword evidence="2" id="KW-1185">Reference proteome</keyword>
<dbReference type="EMBL" id="WWCK01000011">
    <property type="protein sequence ID" value="MYM70515.1"/>
    <property type="molecule type" value="Genomic_DNA"/>
</dbReference>